<dbReference type="AlphaFoldDB" id="A0A0F9K377"/>
<gene>
    <name evidence="2" type="ORF">LCGC14_1684440</name>
</gene>
<protein>
    <submittedName>
        <fullName evidence="2">Uncharacterized protein</fullName>
    </submittedName>
</protein>
<evidence type="ECO:0000313" key="2">
    <source>
        <dbReference type="EMBL" id="KKM16578.1"/>
    </source>
</evidence>
<organism evidence="2">
    <name type="scientific">marine sediment metagenome</name>
    <dbReference type="NCBI Taxonomy" id="412755"/>
    <lineage>
        <taxon>unclassified sequences</taxon>
        <taxon>metagenomes</taxon>
        <taxon>ecological metagenomes</taxon>
    </lineage>
</organism>
<dbReference type="EMBL" id="LAZR01014643">
    <property type="protein sequence ID" value="KKM16578.1"/>
    <property type="molecule type" value="Genomic_DNA"/>
</dbReference>
<feature type="region of interest" description="Disordered" evidence="1">
    <location>
        <begin position="224"/>
        <end position="246"/>
    </location>
</feature>
<evidence type="ECO:0000256" key="1">
    <source>
        <dbReference type="SAM" id="MobiDB-lite"/>
    </source>
</evidence>
<accession>A0A0F9K377</accession>
<reference evidence="2" key="1">
    <citation type="journal article" date="2015" name="Nature">
        <title>Complex archaea that bridge the gap between prokaryotes and eukaryotes.</title>
        <authorList>
            <person name="Spang A."/>
            <person name="Saw J.H."/>
            <person name="Jorgensen S.L."/>
            <person name="Zaremba-Niedzwiedzka K."/>
            <person name="Martijn J."/>
            <person name="Lind A.E."/>
            <person name="van Eijk R."/>
            <person name="Schleper C."/>
            <person name="Guy L."/>
            <person name="Ettema T.J."/>
        </authorList>
    </citation>
    <scope>NUCLEOTIDE SEQUENCE</scope>
</reference>
<name>A0A0F9K377_9ZZZZ</name>
<proteinExistence type="predicted"/>
<comment type="caution">
    <text evidence="2">The sequence shown here is derived from an EMBL/GenBank/DDBJ whole genome shotgun (WGS) entry which is preliminary data.</text>
</comment>
<sequence>MSRSINSDTRGASVKKIIPDPEIYKGLCLATLTGVELGTAEIKNDSSWVDFQGKVIPRITFIFTEKVASKDKEEGMYFRSFSAYPDVFNPDNEWQWNTLSQTLKHFIDVLSENEFKDEYAALLDLKLEEEKSYEVDDQIKVWQSFFDGVIKVFKGSKKEGLPELIGKIVWMKLLLDVKGRQVNNGDFGLSGFPGDGVIELYKENISPTIRINISKGENIMPKAYEEPDPIAETGNDTSGKRPEFMK</sequence>